<comment type="caution">
    <text evidence="1">The sequence shown here is derived from an EMBL/GenBank/DDBJ whole genome shotgun (WGS) entry which is preliminary data.</text>
</comment>
<dbReference type="RefSeq" id="WP_253800114.1">
    <property type="nucleotide sequence ID" value="NZ_BAAAUB010000009.1"/>
</dbReference>
<proteinExistence type="predicted"/>
<reference evidence="1 2" key="1">
    <citation type="submission" date="2022-06" db="EMBL/GenBank/DDBJ databases">
        <title>Sequencing the genomes of 1000 actinobacteria strains.</title>
        <authorList>
            <person name="Klenk H.-P."/>
        </authorList>
    </citation>
    <scope>NUCLEOTIDE SEQUENCE [LARGE SCALE GENOMIC DNA]</scope>
    <source>
        <strain evidence="1 2">DSM 41656</strain>
    </source>
</reference>
<evidence type="ECO:0008006" key="3">
    <source>
        <dbReference type="Google" id="ProtNLM"/>
    </source>
</evidence>
<organism evidence="1 2">
    <name type="scientific">Kitasatospora paracochleata</name>
    <dbReference type="NCBI Taxonomy" id="58354"/>
    <lineage>
        <taxon>Bacteria</taxon>
        <taxon>Bacillati</taxon>
        <taxon>Actinomycetota</taxon>
        <taxon>Actinomycetes</taxon>
        <taxon>Kitasatosporales</taxon>
        <taxon>Streptomycetaceae</taxon>
        <taxon>Kitasatospora</taxon>
    </lineage>
</organism>
<sequence>MTDIDTITSDSALPAEAAAKLAELKRRACAAMDHWNNGNRRGALDALTAAIPAAAAAATAVNIMLELERAAAHARAQGHRPYDDVTDRSG</sequence>
<evidence type="ECO:0000313" key="1">
    <source>
        <dbReference type="EMBL" id="MCP2311515.1"/>
    </source>
</evidence>
<evidence type="ECO:0000313" key="2">
    <source>
        <dbReference type="Proteomes" id="UP001206483"/>
    </source>
</evidence>
<gene>
    <name evidence="1" type="ORF">FHR36_004678</name>
</gene>
<name>A0ABT1J262_9ACTN</name>
<dbReference type="Proteomes" id="UP001206483">
    <property type="component" value="Unassembled WGS sequence"/>
</dbReference>
<keyword evidence="2" id="KW-1185">Reference proteome</keyword>
<accession>A0ABT1J262</accession>
<dbReference type="EMBL" id="JAMZDX010000004">
    <property type="protein sequence ID" value="MCP2311515.1"/>
    <property type="molecule type" value="Genomic_DNA"/>
</dbReference>
<protein>
    <recommendedName>
        <fullName evidence="3">HNH endonuclease</fullName>
    </recommendedName>
</protein>